<organism evidence="3 4">
    <name type="scientific">Dietzia natronolimnaea</name>
    <dbReference type="NCBI Taxonomy" id="161920"/>
    <lineage>
        <taxon>Bacteria</taxon>
        <taxon>Bacillati</taxon>
        <taxon>Actinomycetota</taxon>
        <taxon>Actinomycetes</taxon>
        <taxon>Mycobacteriales</taxon>
        <taxon>Dietziaceae</taxon>
        <taxon>Dietzia</taxon>
    </lineage>
</organism>
<feature type="signal peptide" evidence="2">
    <location>
        <begin position="1"/>
        <end position="36"/>
    </location>
</feature>
<evidence type="ECO:0000313" key="4">
    <source>
        <dbReference type="Proteomes" id="UP000218810"/>
    </source>
</evidence>
<dbReference type="EMBL" id="NTGA01000013">
    <property type="protein sequence ID" value="PAY23740.1"/>
    <property type="molecule type" value="Genomic_DNA"/>
</dbReference>
<dbReference type="OrthoDB" id="4774707at2"/>
<comment type="caution">
    <text evidence="3">The sequence shown here is derived from an EMBL/GenBank/DDBJ whole genome shotgun (WGS) entry which is preliminary data.</text>
</comment>
<dbReference type="Proteomes" id="UP000218810">
    <property type="component" value="Unassembled WGS sequence"/>
</dbReference>
<sequence length="463" mass="47004">MNTTRSRLALAGRRGTMLGATLALLAGAVAAPAAHAQEAIPGTVSDASFVWGISGYAQKGIFGPWRIFDASGDASALVGSVSGGTQTEYTPAAFPATSMPVNLVSGQQATPNAIKFSDGEGARGADGTVTIDWDGEITFNAYPANLNAPDETLADPKLTVNADGSGTLNADVTIGAANDMNGNPTPEVNAGRTTVLSFGPGAAQVAQDGTITLSPQYAGVQHNGGNQDRTCTAPNVWGAWTPEWLAAVPSSVHPHYYNTGCGGDQNLKGPLPLQVTYDLTEDETQVPVGTPKVTVSDTTLAADGSHEVTITGSGFNDPSVVGTRPPLAGKPAGFYLVFGKFEDAWKPSAGGTSAARKVVVQKWVLAAENHAVIGGAAAGAVELLPDGSFTTTVTVSKDAADAKSETGSYGIYTYAASGAVHAPWETSTPITFTTGGDDDDDDDTGTGGGGSLAGMTNLFGSLM</sequence>
<protein>
    <recommendedName>
        <fullName evidence="5">Htaa domain-containing protein</fullName>
    </recommendedName>
</protein>
<dbReference type="PROSITE" id="PS51318">
    <property type="entry name" value="TAT"/>
    <property type="match status" value="1"/>
</dbReference>
<evidence type="ECO:0008006" key="5">
    <source>
        <dbReference type="Google" id="ProtNLM"/>
    </source>
</evidence>
<reference evidence="4" key="1">
    <citation type="submission" date="2017-09" db="EMBL/GenBank/DDBJ databases">
        <authorList>
            <person name="Zhang Y."/>
            <person name="Huang X."/>
            <person name="Liu J."/>
            <person name="Lu L."/>
            <person name="Peng K."/>
        </authorList>
    </citation>
    <scope>NUCLEOTIDE SEQUENCE [LARGE SCALE GENOMIC DNA]</scope>
    <source>
        <strain evidence="4">S-XJ-1</strain>
    </source>
</reference>
<dbReference type="InterPro" id="IPR006311">
    <property type="entry name" value="TAT_signal"/>
</dbReference>
<evidence type="ECO:0000313" key="3">
    <source>
        <dbReference type="EMBL" id="PAY23740.1"/>
    </source>
</evidence>
<accession>A0A2A2WRB7</accession>
<evidence type="ECO:0000256" key="1">
    <source>
        <dbReference type="SAM" id="MobiDB-lite"/>
    </source>
</evidence>
<dbReference type="RefSeq" id="WP_095717914.1">
    <property type="nucleotide sequence ID" value="NZ_NTGA01000013.1"/>
</dbReference>
<feature type="region of interest" description="Disordered" evidence="1">
    <location>
        <begin position="433"/>
        <end position="463"/>
    </location>
</feature>
<proteinExistence type="predicted"/>
<keyword evidence="2" id="KW-0732">Signal</keyword>
<evidence type="ECO:0000256" key="2">
    <source>
        <dbReference type="SAM" id="SignalP"/>
    </source>
</evidence>
<keyword evidence="4" id="KW-1185">Reference proteome</keyword>
<gene>
    <name evidence="3" type="ORF">CEY15_07575</name>
</gene>
<feature type="chain" id="PRO_5038927694" description="Htaa domain-containing protein" evidence="2">
    <location>
        <begin position="37"/>
        <end position="463"/>
    </location>
</feature>
<name>A0A2A2WRB7_9ACTN</name>
<dbReference type="AlphaFoldDB" id="A0A2A2WRB7"/>